<dbReference type="Proteomes" id="UP000321533">
    <property type="component" value="Chromosome"/>
</dbReference>
<dbReference type="SUPFAM" id="SSF50952">
    <property type="entry name" value="Soluble quinoprotein glucose dehydrogenase"/>
    <property type="match status" value="1"/>
</dbReference>
<dbReference type="AlphaFoldDB" id="A0A5B8V757"/>
<evidence type="ECO:0000259" key="5">
    <source>
        <dbReference type="PROSITE" id="PS51007"/>
    </source>
</evidence>
<dbReference type="EMBL" id="CP042435">
    <property type="protein sequence ID" value="QEC66733.1"/>
    <property type="molecule type" value="Genomic_DNA"/>
</dbReference>
<gene>
    <name evidence="6" type="ORF">FRZ67_05230</name>
</gene>
<dbReference type="InterPro" id="IPR011042">
    <property type="entry name" value="6-blade_b-propeller_TolB-like"/>
</dbReference>
<dbReference type="Pfam" id="PF07995">
    <property type="entry name" value="GSDH"/>
    <property type="match status" value="1"/>
</dbReference>
<evidence type="ECO:0000256" key="4">
    <source>
        <dbReference type="PROSITE-ProRule" id="PRU00433"/>
    </source>
</evidence>
<keyword evidence="1 4" id="KW-0349">Heme</keyword>
<dbReference type="InterPro" id="IPR009056">
    <property type="entry name" value="Cyt_c-like_dom"/>
</dbReference>
<dbReference type="InterPro" id="IPR036909">
    <property type="entry name" value="Cyt_c-like_dom_sf"/>
</dbReference>
<evidence type="ECO:0000256" key="1">
    <source>
        <dbReference type="ARBA" id="ARBA00022617"/>
    </source>
</evidence>
<dbReference type="PANTHER" id="PTHR19328">
    <property type="entry name" value="HEDGEHOG-INTERACTING PROTEIN"/>
    <property type="match status" value="1"/>
</dbReference>
<name>A0A5B8V757_9BACT</name>
<dbReference type="PROSITE" id="PS51007">
    <property type="entry name" value="CYTC"/>
    <property type="match status" value="1"/>
</dbReference>
<reference evidence="6 7" key="1">
    <citation type="journal article" date="2016" name="Int. J. Syst. Evol. Microbiol.">
        <title>Panacibacter ginsenosidivorans gen. nov., sp. nov., with ginsenoside converting activity isolated from soil of a ginseng field.</title>
        <authorList>
            <person name="Siddiqi M.Z."/>
            <person name="Muhammad Shafi S."/>
            <person name="Choi K.D."/>
            <person name="Im W.T."/>
        </authorList>
    </citation>
    <scope>NUCLEOTIDE SEQUENCE [LARGE SCALE GENOMIC DNA]</scope>
    <source>
        <strain evidence="6 7">Gsoil1550</strain>
    </source>
</reference>
<dbReference type="OrthoDB" id="9770043at2"/>
<dbReference type="InterPro" id="IPR011041">
    <property type="entry name" value="Quinoprot_gluc/sorb_DH_b-prop"/>
</dbReference>
<protein>
    <submittedName>
        <fullName evidence="6">C-type cytochrome</fullName>
    </submittedName>
</protein>
<keyword evidence="3 4" id="KW-0408">Iron</keyword>
<evidence type="ECO:0000313" key="7">
    <source>
        <dbReference type="Proteomes" id="UP000321533"/>
    </source>
</evidence>
<dbReference type="SUPFAM" id="SSF46626">
    <property type="entry name" value="Cytochrome c"/>
    <property type="match status" value="1"/>
</dbReference>
<accession>A0A5B8V757</accession>
<dbReference type="Gene3D" id="1.10.760.10">
    <property type="entry name" value="Cytochrome c-like domain"/>
    <property type="match status" value="1"/>
</dbReference>
<dbReference type="InterPro" id="IPR012938">
    <property type="entry name" value="Glc/Sorbosone_DH"/>
</dbReference>
<evidence type="ECO:0000256" key="2">
    <source>
        <dbReference type="ARBA" id="ARBA00022723"/>
    </source>
</evidence>
<keyword evidence="2 4" id="KW-0479">Metal-binding</keyword>
<dbReference type="Gene3D" id="2.120.10.30">
    <property type="entry name" value="TolB, C-terminal domain"/>
    <property type="match status" value="1"/>
</dbReference>
<dbReference type="KEGG" id="pgin:FRZ67_05230"/>
<dbReference type="Pfam" id="PF00034">
    <property type="entry name" value="Cytochrom_C"/>
    <property type="match status" value="1"/>
</dbReference>
<dbReference type="GO" id="GO:0046872">
    <property type="term" value="F:metal ion binding"/>
    <property type="evidence" value="ECO:0007669"/>
    <property type="project" value="UniProtKB-KW"/>
</dbReference>
<keyword evidence="7" id="KW-1185">Reference proteome</keyword>
<dbReference type="PANTHER" id="PTHR19328:SF13">
    <property type="entry name" value="HIPL1 PROTEIN"/>
    <property type="match status" value="1"/>
</dbReference>
<dbReference type="GO" id="GO:0020037">
    <property type="term" value="F:heme binding"/>
    <property type="evidence" value="ECO:0007669"/>
    <property type="project" value="InterPro"/>
</dbReference>
<sequence length="578" mass="64106">MYYTNMKKGSLLIISIFLLQFYFIACHNRDNVNTSTISQDSAVIATGEAAFILHCSGCHNFREDGIGPQLGGITKEISADWISRFIIDPKKIIQSGDERAQQLIKKYKIMMPSFASFTNDEMNGIIAFLNTRAKPAINADTTKAKALANPIPDSIKISELVAGLQLVTQIPPSSDSNKLPLTRITKLDIEPNSGNTFILDLHGKLYKLQNNKPVVYMDIKKLEPKFISEPGLATGFGSFAFHPDFAKNGLLYTTHTEPAGTAKADFGYEDSIKVTLQWVLTVWKADDPAAATFSGKGRELLRVNMVSGIHGIQEIIFNPLAKRGDEDYGLLYIGIGEGGCVENGYPFLAHSKEHVYGTVLRIDPKGNNSVNGKYGIPQSNPFATADNKVLKEIYAFGFRNPHRITWSRDGKMLVCNVGHGNIESVDMILPGHDYGWPIREGSFMLNPYGKLNNVYPLPPDDSIYKVTYPVAEYDHDEGKAICGGYEYWGTAIPQLKGKFLFGDIPTGRLFYIDMADIKLGKQATIKEWKITFNGEQKSLRELCGSDRVDLHFGRDANGEIYILTKADGKVYKLASAHM</sequence>
<evidence type="ECO:0000313" key="6">
    <source>
        <dbReference type="EMBL" id="QEC66733.1"/>
    </source>
</evidence>
<feature type="domain" description="Cytochrome c" evidence="5">
    <location>
        <begin position="42"/>
        <end position="133"/>
    </location>
</feature>
<proteinExistence type="predicted"/>
<dbReference type="GO" id="GO:0009055">
    <property type="term" value="F:electron transfer activity"/>
    <property type="evidence" value="ECO:0007669"/>
    <property type="project" value="InterPro"/>
</dbReference>
<evidence type="ECO:0000256" key="3">
    <source>
        <dbReference type="ARBA" id="ARBA00023004"/>
    </source>
</evidence>
<organism evidence="6 7">
    <name type="scientific">Panacibacter ginsenosidivorans</name>
    <dbReference type="NCBI Taxonomy" id="1813871"/>
    <lineage>
        <taxon>Bacteria</taxon>
        <taxon>Pseudomonadati</taxon>
        <taxon>Bacteroidota</taxon>
        <taxon>Chitinophagia</taxon>
        <taxon>Chitinophagales</taxon>
        <taxon>Chitinophagaceae</taxon>
        <taxon>Panacibacter</taxon>
    </lineage>
</organism>